<reference evidence="1 2" key="1">
    <citation type="submission" date="2019-02" db="EMBL/GenBank/DDBJ databases">
        <title>Isolation and characterization of three virulent bacteriophages and their application for multidrug-resistant Shiga-toxigenic Escherichia coli (STEC) O157 strains.</title>
        <authorList>
            <person name="Chen Y."/>
            <person name="Song J."/>
            <person name="Qian P."/>
            <person name="Li X."/>
        </authorList>
    </citation>
    <scope>NUCLEOTIDE SEQUENCE [LARGE SCALE GENOMIC DNA]</scope>
</reference>
<name>A0A482MKZ7_9CAUD</name>
<sequence length="72" mass="8550">MNWYKIWKNQVEAYLGYKPTDEELLDAMYEDGLNPKVAAREYAEWMKVEDNLEATKNFHENNKKAVDAKGHR</sequence>
<dbReference type="EMBL" id="MK573636">
    <property type="protein sequence ID" value="QBQ74255.1"/>
    <property type="molecule type" value="Genomic_DNA"/>
</dbReference>
<protein>
    <submittedName>
        <fullName evidence="1">Uncharacterized protein</fullName>
    </submittedName>
</protein>
<organism evidence="1 2">
    <name type="scientific">Escherichia phage vB_EcoM_PHB13</name>
    <dbReference type="NCBI Taxonomy" id="2562111"/>
    <lineage>
        <taxon>Viruses</taxon>
        <taxon>Duplodnaviria</taxon>
        <taxon>Heunggongvirae</taxon>
        <taxon>Uroviricota</taxon>
        <taxon>Caudoviricetes</taxon>
        <taxon>Pantevenvirales</taxon>
        <taxon>Straboviridae</taxon>
        <taxon>Krischvirus</taxon>
        <taxon>Krischvirus RB49</taxon>
    </lineage>
</organism>
<dbReference type="Proteomes" id="UP000298988">
    <property type="component" value="Segment"/>
</dbReference>
<evidence type="ECO:0000313" key="2">
    <source>
        <dbReference type="Proteomes" id="UP000298988"/>
    </source>
</evidence>
<evidence type="ECO:0000313" key="1">
    <source>
        <dbReference type="EMBL" id="QBQ74255.1"/>
    </source>
</evidence>
<accession>A0A482MKZ7</accession>
<proteinExistence type="predicted"/>